<feature type="transmembrane region" description="Helical" evidence="1">
    <location>
        <begin position="6"/>
        <end position="29"/>
    </location>
</feature>
<evidence type="ECO:0008006" key="4">
    <source>
        <dbReference type="Google" id="ProtNLM"/>
    </source>
</evidence>
<dbReference type="Proteomes" id="UP001619911">
    <property type="component" value="Unassembled WGS sequence"/>
</dbReference>
<reference evidence="2 3" key="1">
    <citation type="submission" date="2023-07" db="EMBL/GenBank/DDBJ databases">
        <title>Bacillus lucianemedeirus sp. nov, a new species isolated from an immunobiological production facility.</title>
        <authorList>
            <person name="Costa L.V."/>
            <person name="Miranda R.V.S.L."/>
            <person name="Brandao M.L.L."/>
            <person name="Reis C.M.F."/>
            <person name="Frazao A.M."/>
            <person name="Cruz F.V."/>
            <person name="Baio P.V.P."/>
            <person name="Veras J.F.C."/>
            <person name="Ramos J.N."/>
            <person name="Vieira V."/>
        </authorList>
    </citation>
    <scope>NUCLEOTIDE SEQUENCE [LARGE SCALE GENOMIC DNA]</scope>
    <source>
        <strain evidence="2 3">B190/17</strain>
    </source>
</reference>
<evidence type="ECO:0000313" key="3">
    <source>
        <dbReference type="Proteomes" id="UP001619911"/>
    </source>
</evidence>
<dbReference type="RefSeq" id="WP_404318587.1">
    <property type="nucleotide sequence ID" value="NZ_JAUIYO010000016.1"/>
</dbReference>
<dbReference type="Gene3D" id="1.25.10.10">
    <property type="entry name" value="Leucine-rich Repeat Variant"/>
    <property type="match status" value="1"/>
</dbReference>
<name>A0ABW8IDY6_9BACI</name>
<dbReference type="InterPro" id="IPR016024">
    <property type="entry name" value="ARM-type_fold"/>
</dbReference>
<keyword evidence="1" id="KW-0812">Transmembrane</keyword>
<keyword evidence="1" id="KW-0472">Membrane</keyword>
<evidence type="ECO:0000313" key="2">
    <source>
        <dbReference type="EMBL" id="MFK2826881.1"/>
    </source>
</evidence>
<dbReference type="EMBL" id="JAUIYO010000016">
    <property type="protein sequence ID" value="MFK2826881.1"/>
    <property type="molecule type" value="Genomic_DNA"/>
</dbReference>
<keyword evidence="3" id="KW-1185">Reference proteome</keyword>
<accession>A0ABW8IDY6</accession>
<organism evidence="2 3">
    <name type="scientific">Bacillus lumedeiriae</name>
    <dbReference type="NCBI Taxonomy" id="3058829"/>
    <lineage>
        <taxon>Bacteria</taxon>
        <taxon>Bacillati</taxon>
        <taxon>Bacillota</taxon>
        <taxon>Bacilli</taxon>
        <taxon>Bacillales</taxon>
        <taxon>Bacillaceae</taxon>
        <taxon>Bacillus</taxon>
    </lineage>
</organism>
<sequence>MIDNRIWITIWAIAFLLFVLVMVFIYIAVQRMRQNRMNEKIQQYIKKYSEDWYSYLIEGGDSKGISTIKAAYERNAIDQILIRYAKNISGEHTLRRISDFAEHYLQDYYRDMLNSNSWSIRMNALNKILDLRLGFLLDDILKMLKREKSYSDQEYLVMYKILSVFKDDYFIYHLLHPKCTLSEFEYKRILYTADLNHLKELVRKLEDLPRTLQYVVIDMIGIRRYVEYIPFLEGLLVSDDREQRIRVLKSIGLIGYITNIDKYVPFVESSVWEERLMAAKLLRHVHLSQSSPYLERLIKDSSWWVRKQAADTLISQKMGEKVLELVILSGNDRYAVDIAKEVLGKE</sequence>
<comment type="caution">
    <text evidence="2">The sequence shown here is derived from an EMBL/GenBank/DDBJ whole genome shotgun (WGS) entry which is preliminary data.</text>
</comment>
<protein>
    <recommendedName>
        <fullName evidence="4">HEAT repeat domain-containing protein</fullName>
    </recommendedName>
</protein>
<gene>
    <name evidence="2" type="ORF">QYG89_14595</name>
</gene>
<dbReference type="SUPFAM" id="SSF48371">
    <property type="entry name" value="ARM repeat"/>
    <property type="match status" value="1"/>
</dbReference>
<proteinExistence type="predicted"/>
<keyword evidence="1" id="KW-1133">Transmembrane helix</keyword>
<evidence type="ECO:0000256" key="1">
    <source>
        <dbReference type="SAM" id="Phobius"/>
    </source>
</evidence>
<dbReference type="InterPro" id="IPR011989">
    <property type="entry name" value="ARM-like"/>
</dbReference>